<evidence type="ECO:0000259" key="13">
    <source>
        <dbReference type="Pfam" id="PF25050"/>
    </source>
</evidence>
<dbReference type="SUPFAM" id="SSF48371">
    <property type="entry name" value="ARM repeat"/>
    <property type="match status" value="2"/>
</dbReference>
<evidence type="ECO:0000313" key="15">
    <source>
        <dbReference type="RefSeq" id="XP_022333918.1"/>
    </source>
</evidence>
<dbReference type="Proteomes" id="UP000694844">
    <property type="component" value="Chromosome 4"/>
</dbReference>
<evidence type="ECO:0000313" key="14">
    <source>
        <dbReference type="Proteomes" id="UP000694844"/>
    </source>
</evidence>
<organism evidence="14 15">
    <name type="scientific">Crassostrea virginica</name>
    <name type="common">Eastern oyster</name>
    <dbReference type="NCBI Taxonomy" id="6565"/>
    <lineage>
        <taxon>Eukaryota</taxon>
        <taxon>Metazoa</taxon>
        <taxon>Spiralia</taxon>
        <taxon>Lophotrochozoa</taxon>
        <taxon>Mollusca</taxon>
        <taxon>Bivalvia</taxon>
        <taxon>Autobranchia</taxon>
        <taxon>Pteriomorphia</taxon>
        <taxon>Ostreida</taxon>
        <taxon>Ostreoidea</taxon>
        <taxon>Ostreidae</taxon>
        <taxon>Crassostrea</taxon>
    </lineage>
</organism>
<dbReference type="InterPro" id="IPR016024">
    <property type="entry name" value="ARM-type_fold"/>
</dbReference>
<comment type="function">
    <text evidence="8">S-adenosyl-L-methionine-dependent 2'-O-ribose methyltransferase that catalyzes the formation of 2'-O-methylguanosine at position 18 (Gm18) in a subset of tRNA. Selectively mediates Gm18 methylation of tRNAGln-TTG/CTG and tRNASer-TGA/GCT. Gm18 modification can enhance the stability of modified tRNAs.</text>
</comment>
<evidence type="ECO:0000256" key="8">
    <source>
        <dbReference type="ARBA" id="ARBA00093361"/>
    </source>
</evidence>
<dbReference type="EC" id="2.1.1.34" evidence="9"/>
<dbReference type="GO" id="GO:0141100">
    <property type="term" value="F:tRNA (guanine(18)-2'-O)-methyltransferase activity"/>
    <property type="evidence" value="ECO:0007669"/>
    <property type="project" value="UniProtKB-EC"/>
</dbReference>
<gene>
    <name evidence="15" type="primary">LOC111130925</name>
</gene>
<keyword evidence="6" id="KW-0007">Acetylation</keyword>
<evidence type="ECO:0000256" key="9">
    <source>
        <dbReference type="ARBA" id="ARBA00093594"/>
    </source>
</evidence>
<dbReference type="PANTHER" id="PTHR12029">
    <property type="entry name" value="RNA METHYLTRANSFERASE"/>
    <property type="match status" value="1"/>
</dbReference>
<keyword evidence="4" id="KW-0949">S-adenosyl-L-methionine</keyword>
<dbReference type="KEGG" id="cvn:111130925"/>
<comment type="similarity">
    <text evidence="1">Belongs to the class IV-like SAM-binding methyltransferase superfamily. RNA methyltransferase TrmH family.</text>
</comment>
<dbReference type="PANTHER" id="PTHR12029:SF11">
    <property type="entry name" value="METHYLTRANSFERASE TARBP1-RELATED"/>
    <property type="match status" value="1"/>
</dbReference>
<dbReference type="RefSeq" id="XP_022333918.1">
    <property type="nucleotide sequence ID" value="XM_022478210.1"/>
</dbReference>
<dbReference type="GeneID" id="111130925"/>
<evidence type="ECO:0000256" key="11">
    <source>
        <dbReference type="ARBA" id="ARBA00093656"/>
    </source>
</evidence>
<dbReference type="InterPro" id="IPR045330">
    <property type="entry name" value="TRM3/TARBP1"/>
</dbReference>
<name>A0A8B8E297_CRAVI</name>
<dbReference type="InterPro" id="IPR044748">
    <property type="entry name" value="Trm3/TARBP1_C"/>
</dbReference>
<evidence type="ECO:0000256" key="2">
    <source>
        <dbReference type="ARBA" id="ARBA00022603"/>
    </source>
</evidence>
<evidence type="ECO:0000259" key="12">
    <source>
        <dbReference type="Pfam" id="PF00588"/>
    </source>
</evidence>
<dbReference type="GO" id="GO:0003723">
    <property type="term" value="F:RNA binding"/>
    <property type="evidence" value="ECO:0007669"/>
    <property type="project" value="UniProtKB-KW"/>
</dbReference>
<dbReference type="InterPro" id="IPR029028">
    <property type="entry name" value="Alpha/beta_knot_MTases"/>
</dbReference>
<evidence type="ECO:0000256" key="4">
    <source>
        <dbReference type="ARBA" id="ARBA00022691"/>
    </source>
</evidence>
<dbReference type="Pfam" id="PF00588">
    <property type="entry name" value="SpoU_methylase"/>
    <property type="match status" value="1"/>
</dbReference>
<dbReference type="Gene3D" id="3.40.1280.10">
    <property type="match status" value="1"/>
</dbReference>
<dbReference type="GO" id="GO:0030488">
    <property type="term" value="P:tRNA methylation"/>
    <property type="evidence" value="ECO:0007669"/>
    <property type="project" value="InterPro"/>
</dbReference>
<evidence type="ECO:0000256" key="10">
    <source>
        <dbReference type="ARBA" id="ARBA00093636"/>
    </source>
</evidence>
<evidence type="ECO:0000256" key="1">
    <source>
        <dbReference type="ARBA" id="ARBA00007228"/>
    </source>
</evidence>
<keyword evidence="3" id="KW-0808">Transferase</keyword>
<keyword evidence="14" id="KW-1185">Reference proteome</keyword>
<reference evidence="15" key="1">
    <citation type="submission" date="2025-08" db="UniProtKB">
        <authorList>
            <consortium name="RefSeq"/>
        </authorList>
    </citation>
    <scope>IDENTIFICATION</scope>
    <source>
        <tissue evidence="15">Whole sample</tissue>
    </source>
</reference>
<proteinExistence type="inferred from homology"/>
<dbReference type="Pfam" id="PF25050">
    <property type="entry name" value="TARBP1"/>
    <property type="match status" value="1"/>
</dbReference>
<evidence type="ECO:0000256" key="3">
    <source>
        <dbReference type="ARBA" id="ARBA00022679"/>
    </source>
</evidence>
<dbReference type="InterPro" id="IPR001537">
    <property type="entry name" value="SpoU_MeTrfase"/>
</dbReference>
<accession>A0A8B8E297</accession>
<evidence type="ECO:0000256" key="7">
    <source>
        <dbReference type="ARBA" id="ARBA00093266"/>
    </source>
</evidence>
<comment type="catalytic activity">
    <reaction evidence="7">
        <text>guanosine(18) in tRNA + S-adenosyl-L-methionine = 2'-O-methylguanosine(18) in tRNA + S-adenosyl-L-homocysteine + H(+)</text>
        <dbReference type="Rhea" id="RHEA:20077"/>
        <dbReference type="Rhea" id="RHEA-COMP:10190"/>
        <dbReference type="Rhea" id="RHEA-COMP:10192"/>
        <dbReference type="ChEBI" id="CHEBI:15378"/>
        <dbReference type="ChEBI" id="CHEBI:57856"/>
        <dbReference type="ChEBI" id="CHEBI:59789"/>
        <dbReference type="ChEBI" id="CHEBI:74269"/>
        <dbReference type="ChEBI" id="CHEBI:74445"/>
        <dbReference type="EC" id="2.1.1.34"/>
    </reaction>
    <physiologicalReaction direction="left-to-right" evidence="7">
        <dbReference type="Rhea" id="RHEA:20078"/>
    </physiologicalReaction>
</comment>
<feature type="domain" description="tRNA/rRNA methyltransferase SpoU type" evidence="12">
    <location>
        <begin position="1362"/>
        <end position="1503"/>
    </location>
</feature>
<feature type="domain" description="TARBP1" evidence="13">
    <location>
        <begin position="234"/>
        <end position="369"/>
    </location>
</feature>
<protein>
    <recommendedName>
        <fullName evidence="10">tRNA (guanosine(18)-2'-O)-methyltransferase TARBP1</fullName>
        <ecNumber evidence="9">2.1.1.34</ecNumber>
    </recommendedName>
    <alternativeName>
        <fullName evidence="11">TAR RNA-binding protein 1</fullName>
    </alternativeName>
</protein>
<dbReference type="InterPro" id="IPR056921">
    <property type="entry name" value="TARBP1_dom"/>
</dbReference>
<dbReference type="InterPro" id="IPR029026">
    <property type="entry name" value="tRNA_m1G_MTases_N"/>
</dbReference>
<keyword evidence="5" id="KW-0694">RNA-binding</keyword>
<evidence type="ECO:0000256" key="5">
    <source>
        <dbReference type="ARBA" id="ARBA00022884"/>
    </source>
</evidence>
<dbReference type="FunFam" id="3.40.1280.10:FF:000010">
    <property type="entry name" value="probable methyltransferase TARBP1"/>
    <property type="match status" value="1"/>
</dbReference>
<evidence type="ECO:0000256" key="6">
    <source>
        <dbReference type="ARBA" id="ARBA00022990"/>
    </source>
</evidence>
<dbReference type="CDD" id="cd18091">
    <property type="entry name" value="SpoU-like_TRM3-like"/>
    <property type="match status" value="1"/>
</dbReference>
<dbReference type="OrthoDB" id="241340at2759"/>
<keyword evidence="2 15" id="KW-0489">Methyltransferase</keyword>
<dbReference type="SUPFAM" id="SSF75217">
    <property type="entry name" value="alpha/beta knot"/>
    <property type="match status" value="1"/>
</dbReference>
<sequence length="1517" mass="171077">MDFITVKKIASEAINPAKLIEQVVSQIKEHWNNKKFTDSVFCDVLFLLESIISSDQDVKTDYVHKVLDEVCLPLLGKIHPSFDSRVENLAALTSVSSLCGTCLLKAEESRAVELVDQCLGLLGSYSEDADWSSEEGGTMDIYGCVSVLQQTSKPSRNKVSPSIQSKLLRGYLSITRAVKCMKNNLLINMTLNCLLNIMNLSADGKLDRLTSVWELICEEFEAGSEKPYILLCGMSNHFFPVNNSNVVLDLKCKDAFWRMIEHGISKRTPSSRKQTMYLLKRITDICDTCGVSVRSENLFQWGSGSKVTTEIWEDYILLLETLEEKQVHIIKPVLPRLSKVIRATKTDQNGQGVLHTSWLTAVFRRMLMHESIYVVRWAANTILTLNLNLCPMLEQGQGKYFSGEFLLSIQEQRLFVRQEGAPAGTCPPCGEALTGFFRNCWEVLDNPLAKASFFKDIITTILSNTWSPVPLQFIFEALSKIPSTPILDAAALLDLKNGVSSSMRTWDGFTRGTVLCFCGKILINLINTETTLPLDFFSTLTIFSQQESLCRGTSLWKDVSDWLRIVTNGEQKHWTTTDIKTCIRDQITKHLAVKGGCEGGLDETDILLTVRMILLSLDADILTLKPRSEHDTYHLTHSLQSLSSTINDFPSHPYMSVIKVERALQLMGGLMTELGETTDEVHQFIHNSLVLSFTSTVIFIQQRLTEGWKEISDLPSLNLCCDALSLVVGRSHDAQTSEAVVTLSKKCLQSLQTLEQLQDSAENQIRRLGASAVLGAITSCAANQKLVHRLLSLLQPSTSFIPSTFVKPSSENGISQKEWGVLASDFMTSQWKIVHFYLRNTQSVSCDTFVSMETCIDYLPVSSGEATVILFSCIKILLPLLIIEGRQDTVVQVLGITWTYLLERQGKGTSFWIYLEGYTDMAFQRALMTRPQDSPVTQKLMELSGELLEIGEEKSGVVNVLLKHLLSQCPLPMENFLSLVVQCCMFGPIYKKQDRLLMDVYSYVSSLGPRLAVNQLHPWQPKTLMVRVRLVEFLCQLSPQNPLHHSFANLLLSALLEKYQEVVQLSSGNIFINSLAHRQKNRLMQFAVVLEPFISQGDSEGVLLRLLEFLSLEMQPSVRLFQEWICTRLLARFPDLIPRLWPAFVTIREKSSSGLCSLLHVVAHVGPLQTAESQELFYDTSLPKVLTLSMAHHFHIRIHAQAVLSLLWDQCKALGLRGVLSRHGIVSACFVLFDEDNNSTKNMRKILESYFLAVLDPHRDYSVETVFHTLPRLGLLNDDEWIPPHYFTMYPKDSFMPLMNPDPSLAKCEESAWHFRAQNETESEETGGDIQKKIMPWRLMNPDDEVMEELEYAKRRQRSDGLILVTSLIDKVPNLGGLCRTSEIFGVSEFVINKLRYVEDKMFQSLSVTAHKWVPIREVYETCLPEFLQQKKSQGYTLVGVEQTANSVPLNDFKFPVKTLLLLGNEKEGIPADLIGLLDVCVEIPQQGVIRSLNVHVSGAILVWEYRRQQMMAGKAE</sequence>